<accession>A0A7M7GHX4</accession>
<reference evidence="8" key="1">
    <citation type="submission" date="2015-02" db="EMBL/GenBank/DDBJ databases">
        <title>Genome sequencing for Strongylocentrotus purpuratus.</title>
        <authorList>
            <person name="Murali S."/>
            <person name="Liu Y."/>
            <person name="Vee V."/>
            <person name="English A."/>
            <person name="Wang M."/>
            <person name="Skinner E."/>
            <person name="Han Y."/>
            <person name="Muzny D.M."/>
            <person name="Worley K.C."/>
            <person name="Gibbs R.A."/>
        </authorList>
    </citation>
    <scope>NUCLEOTIDE SEQUENCE</scope>
</reference>
<dbReference type="PANTHER" id="PTHR10426">
    <property type="entry name" value="STRICTOSIDINE SYNTHASE-RELATED"/>
    <property type="match status" value="1"/>
</dbReference>
<keyword evidence="5" id="KW-1133">Transmembrane helix</keyword>
<dbReference type="EnsemblMetazoa" id="XM_003730415">
    <property type="protein sequence ID" value="XP_003730463"/>
    <property type="gene ID" value="LOC578075"/>
</dbReference>
<keyword evidence="8" id="KW-1185">Reference proteome</keyword>
<comment type="similarity">
    <text evidence="1">Belongs to the strictosidine synthase family.</text>
</comment>
<name>A0A7M7GHX4_STRPU</name>
<dbReference type="PANTHER" id="PTHR10426:SF88">
    <property type="entry name" value="ADIPOCYTE PLASMA MEMBRANE-ASSOCIATED PROTEIN HEMOMUCIN-RELATED"/>
    <property type="match status" value="1"/>
</dbReference>
<dbReference type="OMA" id="RVRIMNF"/>
<protein>
    <recommendedName>
        <fullName evidence="6">Strictosidine synthase conserved region domain-containing protein</fullName>
    </recommendedName>
</protein>
<dbReference type="EnsemblMetazoa" id="XM_778262">
    <property type="protein sequence ID" value="XP_783355"/>
    <property type="gene ID" value="LOC578075"/>
</dbReference>
<dbReference type="InParanoid" id="A0A7M7GHX4"/>
<evidence type="ECO:0000256" key="1">
    <source>
        <dbReference type="ARBA" id="ARBA00009191"/>
    </source>
</evidence>
<evidence type="ECO:0000256" key="3">
    <source>
        <dbReference type="ARBA" id="ARBA00023180"/>
    </source>
</evidence>
<dbReference type="FunCoup" id="A0A7M7GHX4">
    <property type="interactions" value="1385"/>
</dbReference>
<dbReference type="Pfam" id="PF03088">
    <property type="entry name" value="Str_synth"/>
    <property type="match status" value="1"/>
</dbReference>
<evidence type="ECO:0000256" key="5">
    <source>
        <dbReference type="SAM" id="Phobius"/>
    </source>
</evidence>
<dbReference type="Pfam" id="PF20067">
    <property type="entry name" value="SSL_N"/>
    <property type="match status" value="1"/>
</dbReference>
<evidence type="ECO:0000256" key="2">
    <source>
        <dbReference type="ARBA" id="ARBA00022553"/>
    </source>
</evidence>
<dbReference type="Proteomes" id="UP000007110">
    <property type="component" value="Unassembled WGS sequence"/>
</dbReference>
<keyword evidence="2" id="KW-0597">Phosphoprotein</keyword>
<reference evidence="7" key="2">
    <citation type="submission" date="2021-01" db="UniProtKB">
        <authorList>
            <consortium name="EnsemblMetazoa"/>
        </authorList>
    </citation>
    <scope>IDENTIFICATION</scope>
</reference>
<proteinExistence type="inferred from homology"/>
<evidence type="ECO:0000256" key="4">
    <source>
        <dbReference type="SAM" id="MobiDB-lite"/>
    </source>
</evidence>
<keyword evidence="5" id="KW-0812">Transmembrane</keyword>
<sequence>MANTEGIRHRKPEATEDDRQSVPPKQGKRNLKEQGMVTKCCSLCFSLFKISLLIVLALTILITLKTSPVEPEAFELPPPRPWTGALAPNNKLQKAQKLLEGRIIGPESLAYKNGRIYTGTYDGKVVEISNEKDIKVIAQLGTPPCGTREDEMKCGRPLGIRFIDDKLYMMDAYYGLFEVDVKGESLPIELISTQRSYKGHQMRFGNDFERLENGDFIFTDSSYRKYRKDYAMLTLESKDCGRLIWFNPVSKMSDLSMDKLHFPNGVQLSPKKDFLLIAETSRYQILKYYLTGPKTGSTEVFIDNLPGMPDNIRPSRDGGYWVGMAFANGRRGLLTMDLIAPYPWLKRFVAKIIDPVRIMQFLPQYGLIIELNQKGEIIQSLHDPTGEIAPSVSEVLDTGDALYLGSYHAPYLLKLDM</sequence>
<dbReference type="SUPFAM" id="SSF63829">
    <property type="entry name" value="Calcium-dependent phosphotriesterase"/>
    <property type="match status" value="1"/>
</dbReference>
<evidence type="ECO:0000313" key="8">
    <source>
        <dbReference type="Proteomes" id="UP000007110"/>
    </source>
</evidence>
<dbReference type="RefSeq" id="XP_783355.3">
    <property type="nucleotide sequence ID" value="XM_778262.5"/>
</dbReference>
<keyword evidence="3" id="KW-0325">Glycoprotein</keyword>
<dbReference type="Gene3D" id="2.120.10.30">
    <property type="entry name" value="TolB, C-terminal domain"/>
    <property type="match status" value="1"/>
</dbReference>
<feature type="region of interest" description="Disordered" evidence="4">
    <location>
        <begin position="1"/>
        <end position="30"/>
    </location>
</feature>
<dbReference type="AlphaFoldDB" id="A0A7M7GHX4"/>
<organism evidence="7 8">
    <name type="scientific">Strongylocentrotus purpuratus</name>
    <name type="common">Purple sea urchin</name>
    <dbReference type="NCBI Taxonomy" id="7668"/>
    <lineage>
        <taxon>Eukaryota</taxon>
        <taxon>Metazoa</taxon>
        <taxon>Echinodermata</taxon>
        <taxon>Eleutherozoa</taxon>
        <taxon>Echinozoa</taxon>
        <taxon>Echinoidea</taxon>
        <taxon>Euechinoidea</taxon>
        <taxon>Echinacea</taxon>
        <taxon>Camarodonta</taxon>
        <taxon>Echinidea</taxon>
        <taxon>Strongylocentrotidae</taxon>
        <taxon>Strongylocentrotus</taxon>
    </lineage>
</organism>
<feature type="transmembrane region" description="Helical" evidence="5">
    <location>
        <begin position="40"/>
        <end position="64"/>
    </location>
</feature>
<dbReference type="KEGG" id="spu:578075"/>
<dbReference type="RefSeq" id="XP_003730463.2">
    <property type="nucleotide sequence ID" value="XM_003730415.3"/>
</dbReference>
<dbReference type="InterPro" id="IPR011042">
    <property type="entry name" value="6-blade_b-propeller_TolB-like"/>
</dbReference>
<evidence type="ECO:0000259" key="6">
    <source>
        <dbReference type="Pfam" id="PF03088"/>
    </source>
</evidence>
<dbReference type="InterPro" id="IPR018119">
    <property type="entry name" value="Strictosidine_synth_cons-reg"/>
</dbReference>
<dbReference type="GeneID" id="578075"/>
<evidence type="ECO:0000313" key="7">
    <source>
        <dbReference type="EnsemblMetazoa" id="XP_003730463"/>
    </source>
</evidence>
<keyword evidence="5" id="KW-0472">Membrane</keyword>
<dbReference type="GO" id="GO:0016787">
    <property type="term" value="F:hydrolase activity"/>
    <property type="evidence" value="ECO:0000318"/>
    <property type="project" value="GO_Central"/>
</dbReference>
<dbReference type="OrthoDB" id="5307922at2759"/>
<feature type="domain" description="Strictosidine synthase conserved region" evidence="6">
    <location>
        <begin position="213"/>
        <end position="292"/>
    </location>
</feature>